<evidence type="ECO:0000313" key="4">
    <source>
        <dbReference type="Proteomes" id="UP000186922"/>
    </source>
</evidence>
<accession>A0A1D1UUZ8</accession>
<dbReference type="EMBL" id="BDGG01000001">
    <property type="protein sequence ID" value="GAU89998.1"/>
    <property type="molecule type" value="Genomic_DNA"/>
</dbReference>
<dbReference type="Pfam" id="PF08385">
    <property type="entry name" value="DHC_N1"/>
    <property type="match status" value="1"/>
</dbReference>
<dbReference type="STRING" id="947166.A0A1D1UUZ8"/>
<evidence type="ECO:0000256" key="1">
    <source>
        <dbReference type="SAM" id="MobiDB-lite"/>
    </source>
</evidence>
<dbReference type="Proteomes" id="UP000186922">
    <property type="component" value="Unassembled WGS sequence"/>
</dbReference>
<gene>
    <name evidence="3" type="primary">RvY_02482</name>
    <name evidence="3" type="synonym">RvY_02482.1</name>
    <name evidence="3" type="ORF">RvY_02482-1</name>
</gene>
<organism evidence="3 4">
    <name type="scientific">Ramazzottius varieornatus</name>
    <name type="common">Water bear</name>
    <name type="synonym">Tardigrade</name>
    <dbReference type="NCBI Taxonomy" id="947166"/>
    <lineage>
        <taxon>Eukaryota</taxon>
        <taxon>Metazoa</taxon>
        <taxon>Ecdysozoa</taxon>
        <taxon>Tardigrada</taxon>
        <taxon>Eutardigrada</taxon>
        <taxon>Parachela</taxon>
        <taxon>Hypsibioidea</taxon>
        <taxon>Ramazzottiidae</taxon>
        <taxon>Ramazzottius</taxon>
    </lineage>
</organism>
<reference evidence="3 4" key="1">
    <citation type="journal article" date="2016" name="Nat. Commun.">
        <title>Extremotolerant tardigrade genome and improved radiotolerance of human cultured cells by tardigrade-unique protein.</title>
        <authorList>
            <person name="Hashimoto T."/>
            <person name="Horikawa D.D."/>
            <person name="Saito Y."/>
            <person name="Kuwahara H."/>
            <person name="Kozuka-Hata H."/>
            <person name="Shin-I T."/>
            <person name="Minakuchi Y."/>
            <person name="Ohishi K."/>
            <person name="Motoyama A."/>
            <person name="Aizu T."/>
            <person name="Enomoto A."/>
            <person name="Kondo K."/>
            <person name="Tanaka S."/>
            <person name="Hara Y."/>
            <person name="Koshikawa S."/>
            <person name="Sagara H."/>
            <person name="Miura T."/>
            <person name="Yokobori S."/>
            <person name="Miyagawa K."/>
            <person name="Suzuki Y."/>
            <person name="Kubo T."/>
            <person name="Oyama M."/>
            <person name="Kohara Y."/>
            <person name="Fujiyama A."/>
            <person name="Arakawa K."/>
            <person name="Katayama T."/>
            <person name="Toyoda A."/>
            <person name="Kunieda T."/>
        </authorList>
    </citation>
    <scope>NUCLEOTIDE SEQUENCE [LARGE SCALE GENOMIC DNA]</scope>
    <source>
        <strain evidence="3 4">YOKOZUNA-1</strain>
    </source>
</reference>
<dbReference type="AlphaFoldDB" id="A0A1D1UUZ8"/>
<sequence length="385" mass="43856">MADKGEKGGKEAIGGRDAAKEAAEQKMKADIEYIATISSDLLKLKPDRVLKSFQAEEPQHALKEFLSRFTPILAITHGVQGAAVASNSLPTNVTAKWILFYLTGSGPGLDLTKDLESIVMDTNPCSNLLFYYDLLSEMSRKHDQEVFLPTSVIQENRTRLRRIRFETLRLSSQIDSSVVLPKPFLMTSVFPSFAKDRNILKLGLQTQDDATAVELKHCILKWISIIQDMYKQKTFPNTEDETGAKGGAEIRSLLKRLENFESALVQITEPLMRILLEDLDEEYFSFTDMYVDLVDLLMYAFDETRIVLKFLQPIARFFKTFADQDASSLKVLMHPLYEMVNRLLEECKTYYKGPRAAQVVRDVGTYLIELVTESVKTLNERVFYQ</sequence>
<feature type="region of interest" description="Disordered" evidence="1">
    <location>
        <begin position="1"/>
        <end position="21"/>
    </location>
</feature>
<comment type="caution">
    <text evidence="3">The sequence shown here is derived from an EMBL/GenBank/DDBJ whole genome shotgun (WGS) entry which is preliminary data.</text>
</comment>
<evidence type="ECO:0000259" key="2">
    <source>
        <dbReference type="Pfam" id="PF08385"/>
    </source>
</evidence>
<name>A0A1D1UUZ8_RAMVA</name>
<keyword evidence="4" id="KW-1185">Reference proteome</keyword>
<evidence type="ECO:0000313" key="3">
    <source>
        <dbReference type="EMBL" id="GAU89998.1"/>
    </source>
</evidence>
<protein>
    <recommendedName>
        <fullName evidence="2">Dynein heavy chain tail domain-containing protein</fullName>
    </recommendedName>
</protein>
<feature type="domain" description="Dynein heavy chain tail" evidence="2">
    <location>
        <begin position="215"/>
        <end position="376"/>
    </location>
</feature>
<dbReference type="InterPro" id="IPR013594">
    <property type="entry name" value="Dynein_heavy_tail"/>
</dbReference>
<proteinExistence type="predicted"/>